<evidence type="ECO:0000256" key="2">
    <source>
        <dbReference type="ARBA" id="ARBA00022516"/>
    </source>
</evidence>
<protein>
    <recommendedName>
        <fullName evidence="10">Elongation of fatty acids protein</fullName>
        <ecNumber evidence="10">2.3.1.-</ecNumber>
    </recommendedName>
</protein>
<accession>A0A9W8G748</accession>
<dbReference type="GO" id="GO:0034625">
    <property type="term" value="P:fatty acid elongation, monounsaturated fatty acid"/>
    <property type="evidence" value="ECO:0007669"/>
    <property type="project" value="TreeGrafter"/>
</dbReference>
<dbReference type="OrthoDB" id="10259681at2759"/>
<dbReference type="GO" id="GO:0030148">
    <property type="term" value="P:sphingolipid biosynthetic process"/>
    <property type="evidence" value="ECO:0007669"/>
    <property type="project" value="TreeGrafter"/>
</dbReference>
<evidence type="ECO:0000256" key="3">
    <source>
        <dbReference type="ARBA" id="ARBA00022679"/>
    </source>
</evidence>
<dbReference type="InterPro" id="IPR002076">
    <property type="entry name" value="ELO_fam"/>
</dbReference>
<evidence type="ECO:0000313" key="12">
    <source>
        <dbReference type="Proteomes" id="UP001151518"/>
    </source>
</evidence>
<keyword evidence="4 10" id="KW-0812">Transmembrane</keyword>
<evidence type="ECO:0000313" key="11">
    <source>
        <dbReference type="EMBL" id="KAJ2677565.1"/>
    </source>
</evidence>
<evidence type="ECO:0000256" key="6">
    <source>
        <dbReference type="ARBA" id="ARBA00022989"/>
    </source>
</evidence>
<evidence type="ECO:0000256" key="8">
    <source>
        <dbReference type="ARBA" id="ARBA00023136"/>
    </source>
</evidence>
<comment type="catalytic activity">
    <reaction evidence="10">
        <text>an acyl-CoA + malonyl-CoA + H(+) = a 3-oxoacyl-CoA + CO2 + CoA</text>
        <dbReference type="Rhea" id="RHEA:50252"/>
        <dbReference type="ChEBI" id="CHEBI:15378"/>
        <dbReference type="ChEBI" id="CHEBI:16526"/>
        <dbReference type="ChEBI" id="CHEBI:57287"/>
        <dbReference type="ChEBI" id="CHEBI:57384"/>
        <dbReference type="ChEBI" id="CHEBI:58342"/>
        <dbReference type="ChEBI" id="CHEBI:90726"/>
    </reaction>
    <physiologicalReaction direction="left-to-right" evidence="10">
        <dbReference type="Rhea" id="RHEA:50253"/>
    </physiologicalReaction>
</comment>
<evidence type="ECO:0000256" key="5">
    <source>
        <dbReference type="ARBA" id="ARBA00022832"/>
    </source>
</evidence>
<evidence type="ECO:0000256" key="1">
    <source>
        <dbReference type="ARBA" id="ARBA00004141"/>
    </source>
</evidence>
<proteinExistence type="inferred from homology"/>
<dbReference type="EC" id="2.3.1.-" evidence="10"/>
<keyword evidence="9 10" id="KW-0275">Fatty acid biosynthesis</keyword>
<name>A0A9W8G748_9FUNG</name>
<evidence type="ECO:0000256" key="10">
    <source>
        <dbReference type="RuleBase" id="RU361115"/>
    </source>
</evidence>
<organism evidence="11 12">
    <name type="scientific">Coemansia spiralis</name>
    <dbReference type="NCBI Taxonomy" id="417178"/>
    <lineage>
        <taxon>Eukaryota</taxon>
        <taxon>Fungi</taxon>
        <taxon>Fungi incertae sedis</taxon>
        <taxon>Zoopagomycota</taxon>
        <taxon>Kickxellomycotina</taxon>
        <taxon>Kickxellomycetes</taxon>
        <taxon>Kickxellales</taxon>
        <taxon>Kickxellaceae</taxon>
        <taxon>Coemansia</taxon>
    </lineage>
</organism>
<keyword evidence="3 10" id="KW-0808">Transferase</keyword>
<gene>
    <name evidence="11" type="ORF">GGI25_003085</name>
</gene>
<feature type="transmembrane region" description="Helical" evidence="10">
    <location>
        <begin position="255"/>
        <end position="272"/>
    </location>
</feature>
<feature type="transmembrane region" description="Helical" evidence="10">
    <location>
        <begin position="223"/>
        <end position="243"/>
    </location>
</feature>
<dbReference type="PANTHER" id="PTHR11157">
    <property type="entry name" value="FATTY ACID ACYL TRANSFERASE-RELATED"/>
    <property type="match status" value="1"/>
</dbReference>
<comment type="caution">
    <text evidence="11">The sequence shown here is derived from an EMBL/GenBank/DDBJ whole genome shotgun (WGS) entry which is preliminary data.</text>
</comment>
<evidence type="ECO:0000256" key="4">
    <source>
        <dbReference type="ARBA" id="ARBA00022692"/>
    </source>
</evidence>
<keyword evidence="6 10" id="KW-1133">Transmembrane helix</keyword>
<feature type="transmembrane region" description="Helical" evidence="10">
    <location>
        <begin position="84"/>
        <end position="103"/>
    </location>
</feature>
<reference evidence="11" key="1">
    <citation type="submission" date="2022-07" db="EMBL/GenBank/DDBJ databases">
        <title>Phylogenomic reconstructions and comparative analyses of Kickxellomycotina fungi.</title>
        <authorList>
            <person name="Reynolds N.K."/>
            <person name="Stajich J.E."/>
            <person name="Barry K."/>
            <person name="Grigoriev I.V."/>
            <person name="Crous P."/>
            <person name="Smith M.E."/>
        </authorList>
    </citation>
    <scope>NUCLEOTIDE SEQUENCE</scope>
    <source>
        <strain evidence="11">NRRL 3115</strain>
    </source>
</reference>
<dbReference type="EMBL" id="JANBTW010000031">
    <property type="protein sequence ID" value="KAJ2677565.1"/>
    <property type="molecule type" value="Genomic_DNA"/>
</dbReference>
<comment type="subcellular location">
    <subcellularLocation>
        <location evidence="1">Membrane</location>
        <topology evidence="1">Multi-pass membrane protein</topology>
    </subcellularLocation>
</comment>
<dbReference type="PANTHER" id="PTHR11157:SF169">
    <property type="entry name" value="ELONGATION OF FATTY ACIDS PROTEIN"/>
    <property type="match status" value="1"/>
</dbReference>
<evidence type="ECO:0000256" key="9">
    <source>
        <dbReference type="ARBA" id="ARBA00023160"/>
    </source>
</evidence>
<comment type="similarity">
    <text evidence="10">Belongs to the ELO family.</text>
</comment>
<evidence type="ECO:0000256" key="7">
    <source>
        <dbReference type="ARBA" id="ARBA00023098"/>
    </source>
</evidence>
<sequence>MSKLSLAIEALTSPSGSMKGPSAAHVDGIHLGCLYPTMMQPYVPLVCIVFYLIVVKIWERSNKKQQLAATTIGRNRNGSRAQGVNLKPFIIAHNLILAVYSLWTFAEFFPAMLQAVRTQGIRGGFCDSKSVLWNGKLLEHGFLFYLSKYYELVDTAIILAKGRDAGTLQTFHHSGAIFIMWYGNYVQSPYLSFFVFENSAIHTIMYIYYTATALGFKPPGKQWLTRLQIAQFYIALSAGVFYAVGSGCQNKEQKVFTLAFLAYTLVLVRLFTEFARKTYGIKQQTSSAKKKA</sequence>
<feature type="transmembrane region" description="Helical" evidence="10">
    <location>
        <begin position="40"/>
        <end position="58"/>
    </location>
</feature>
<dbReference type="GO" id="GO:0042761">
    <property type="term" value="P:very long-chain fatty acid biosynthetic process"/>
    <property type="evidence" value="ECO:0007669"/>
    <property type="project" value="TreeGrafter"/>
</dbReference>
<dbReference type="GO" id="GO:0005789">
    <property type="term" value="C:endoplasmic reticulum membrane"/>
    <property type="evidence" value="ECO:0007669"/>
    <property type="project" value="TreeGrafter"/>
</dbReference>
<dbReference type="Pfam" id="PF01151">
    <property type="entry name" value="ELO"/>
    <property type="match status" value="1"/>
</dbReference>
<keyword evidence="8 10" id="KW-0472">Membrane</keyword>
<keyword evidence="7 10" id="KW-0443">Lipid metabolism</keyword>
<dbReference type="AlphaFoldDB" id="A0A9W8G748"/>
<dbReference type="Proteomes" id="UP001151518">
    <property type="component" value="Unassembled WGS sequence"/>
</dbReference>
<dbReference type="GO" id="GO:0034626">
    <property type="term" value="P:fatty acid elongation, polyunsaturated fatty acid"/>
    <property type="evidence" value="ECO:0007669"/>
    <property type="project" value="TreeGrafter"/>
</dbReference>
<dbReference type="GO" id="GO:0019367">
    <property type="term" value="P:fatty acid elongation, saturated fatty acid"/>
    <property type="evidence" value="ECO:0007669"/>
    <property type="project" value="TreeGrafter"/>
</dbReference>
<keyword evidence="2 10" id="KW-0444">Lipid biosynthesis</keyword>
<dbReference type="GO" id="GO:0009922">
    <property type="term" value="F:fatty acid elongase activity"/>
    <property type="evidence" value="ECO:0007669"/>
    <property type="project" value="InterPro"/>
</dbReference>
<keyword evidence="5 10" id="KW-0276">Fatty acid metabolism</keyword>
<feature type="transmembrane region" description="Helical" evidence="10">
    <location>
        <begin position="190"/>
        <end position="211"/>
    </location>
</feature>